<sequence length="126" mass="15537">MNRIQAQQILMLNSDSTFNDAKYAYRKLTLELHPDKNKNEEDGRRFRNVLEAYHFLKAQNKLENSNYRKRSTQTESNYSNNQNTHENKSQWKKYSNQQNSEEDWSKFTKDFEMDENFWRQYEKSFW</sequence>
<proteinExistence type="predicted"/>
<dbReference type="Gene3D" id="1.10.287.110">
    <property type="entry name" value="DnaJ domain"/>
    <property type="match status" value="1"/>
</dbReference>
<gene>
    <name evidence="4" type="ORF">METZ01_LOCUS353222</name>
</gene>
<protein>
    <recommendedName>
        <fullName evidence="3">J domain-containing protein</fullName>
    </recommendedName>
</protein>
<evidence type="ECO:0000256" key="1">
    <source>
        <dbReference type="ARBA" id="ARBA00023186"/>
    </source>
</evidence>
<evidence type="ECO:0000256" key="2">
    <source>
        <dbReference type="SAM" id="MobiDB-lite"/>
    </source>
</evidence>
<accession>A0A382RTV7</accession>
<feature type="domain" description="J" evidence="3">
    <location>
        <begin position="5"/>
        <end position="71"/>
    </location>
</feature>
<feature type="non-terminal residue" evidence="4">
    <location>
        <position position="126"/>
    </location>
</feature>
<feature type="region of interest" description="Disordered" evidence="2">
    <location>
        <begin position="61"/>
        <end position="97"/>
    </location>
</feature>
<dbReference type="Pfam" id="PF00226">
    <property type="entry name" value="DnaJ"/>
    <property type="match status" value="1"/>
</dbReference>
<dbReference type="GO" id="GO:0051787">
    <property type="term" value="F:misfolded protein binding"/>
    <property type="evidence" value="ECO:0007669"/>
    <property type="project" value="TreeGrafter"/>
</dbReference>
<dbReference type="GO" id="GO:0005783">
    <property type="term" value="C:endoplasmic reticulum"/>
    <property type="evidence" value="ECO:0007669"/>
    <property type="project" value="TreeGrafter"/>
</dbReference>
<dbReference type="CDD" id="cd06257">
    <property type="entry name" value="DnaJ"/>
    <property type="match status" value="1"/>
</dbReference>
<dbReference type="SUPFAM" id="SSF46565">
    <property type="entry name" value="Chaperone J-domain"/>
    <property type="match status" value="1"/>
</dbReference>
<dbReference type="SMART" id="SM00271">
    <property type="entry name" value="DnaJ"/>
    <property type="match status" value="1"/>
</dbReference>
<dbReference type="InterPro" id="IPR001623">
    <property type="entry name" value="DnaJ_domain"/>
</dbReference>
<name>A0A382RTV7_9ZZZZ</name>
<dbReference type="PANTHER" id="PTHR44360:SF1">
    <property type="entry name" value="DNAJ HOMOLOG SUBFAMILY B MEMBER 9"/>
    <property type="match status" value="1"/>
</dbReference>
<organism evidence="4">
    <name type="scientific">marine metagenome</name>
    <dbReference type="NCBI Taxonomy" id="408172"/>
    <lineage>
        <taxon>unclassified sequences</taxon>
        <taxon>metagenomes</taxon>
        <taxon>ecological metagenomes</taxon>
    </lineage>
</organism>
<evidence type="ECO:0000313" key="4">
    <source>
        <dbReference type="EMBL" id="SVD00368.1"/>
    </source>
</evidence>
<reference evidence="4" key="1">
    <citation type="submission" date="2018-05" db="EMBL/GenBank/DDBJ databases">
        <authorList>
            <person name="Lanie J.A."/>
            <person name="Ng W.-L."/>
            <person name="Kazmierczak K.M."/>
            <person name="Andrzejewski T.M."/>
            <person name="Davidsen T.M."/>
            <person name="Wayne K.J."/>
            <person name="Tettelin H."/>
            <person name="Glass J.I."/>
            <person name="Rusch D."/>
            <person name="Podicherti R."/>
            <person name="Tsui H.-C.T."/>
            <person name="Winkler M.E."/>
        </authorList>
    </citation>
    <scope>NUCLEOTIDE SEQUENCE</scope>
</reference>
<dbReference type="AlphaFoldDB" id="A0A382RTV7"/>
<dbReference type="GO" id="GO:0036503">
    <property type="term" value="P:ERAD pathway"/>
    <property type="evidence" value="ECO:0007669"/>
    <property type="project" value="TreeGrafter"/>
</dbReference>
<evidence type="ECO:0000259" key="3">
    <source>
        <dbReference type="PROSITE" id="PS50076"/>
    </source>
</evidence>
<dbReference type="PANTHER" id="PTHR44360">
    <property type="entry name" value="DNAJ HOMOLOG SUBFAMILY B MEMBER 9"/>
    <property type="match status" value="1"/>
</dbReference>
<dbReference type="GO" id="GO:0051087">
    <property type="term" value="F:protein-folding chaperone binding"/>
    <property type="evidence" value="ECO:0007669"/>
    <property type="project" value="TreeGrafter"/>
</dbReference>
<dbReference type="PROSITE" id="PS50076">
    <property type="entry name" value="DNAJ_2"/>
    <property type="match status" value="1"/>
</dbReference>
<dbReference type="InterPro" id="IPR051948">
    <property type="entry name" value="Hsp70_co-chaperone_J-domain"/>
</dbReference>
<dbReference type="EMBL" id="UINC01123710">
    <property type="protein sequence ID" value="SVD00368.1"/>
    <property type="molecule type" value="Genomic_DNA"/>
</dbReference>
<feature type="compositionally biased region" description="Polar residues" evidence="2">
    <location>
        <begin position="73"/>
        <end position="84"/>
    </location>
</feature>
<dbReference type="InterPro" id="IPR036869">
    <property type="entry name" value="J_dom_sf"/>
</dbReference>
<keyword evidence="1" id="KW-0143">Chaperone</keyword>
<dbReference type="PRINTS" id="PR00625">
    <property type="entry name" value="JDOMAIN"/>
</dbReference>